<dbReference type="SUPFAM" id="SSF55729">
    <property type="entry name" value="Acyl-CoA N-acyltransferases (Nat)"/>
    <property type="match status" value="1"/>
</dbReference>
<dbReference type="Gene3D" id="3.40.630.30">
    <property type="match status" value="1"/>
</dbReference>
<dbReference type="NCBIfam" id="TIGR01575">
    <property type="entry name" value="rimI"/>
    <property type="match status" value="1"/>
</dbReference>
<dbReference type="GO" id="GO:0005737">
    <property type="term" value="C:cytoplasm"/>
    <property type="evidence" value="ECO:0007669"/>
    <property type="project" value="UniProtKB-SubCell"/>
</dbReference>
<dbReference type="GO" id="GO:0005840">
    <property type="term" value="C:ribosome"/>
    <property type="evidence" value="ECO:0007669"/>
    <property type="project" value="UniProtKB-KW"/>
</dbReference>
<dbReference type="EMBL" id="JABEPQ010000002">
    <property type="protein sequence ID" value="NNM46615.1"/>
    <property type="molecule type" value="Genomic_DNA"/>
</dbReference>
<dbReference type="PANTHER" id="PTHR43877:SF2">
    <property type="entry name" value="AMINOALKYLPHOSPHONATE N-ACETYLTRANSFERASE-RELATED"/>
    <property type="match status" value="1"/>
</dbReference>
<evidence type="ECO:0000313" key="6">
    <source>
        <dbReference type="Proteomes" id="UP000588586"/>
    </source>
</evidence>
<name>A0A849HFA0_9MICO</name>
<keyword evidence="5" id="KW-0687">Ribonucleoprotein</keyword>
<dbReference type="InterPro" id="IPR006464">
    <property type="entry name" value="AcTrfase_RimI/Ard1"/>
</dbReference>
<evidence type="ECO:0000313" key="5">
    <source>
        <dbReference type="EMBL" id="NNM46615.1"/>
    </source>
</evidence>
<dbReference type="Pfam" id="PF00583">
    <property type="entry name" value="Acetyltransf_1"/>
    <property type="match status" value="1"/>
</dbReference>
<evidence type="ECO:0000256" key="3">
    <source>
        <dbReference type="RuleBase" id="RU363094"/>
    </source>
</evidence>
<dbReference type="PANTHER" id="PTHR43877">
    <property type="entry name" value="AMINOALKYLPHOSPHONATE N-ACETYLTRANSFERASE-RELATED-RELATED"/>
    <property type="match status" value="1"/>
</dbReference>
<dbReference type="CDD" id="cd04301">
    <property type="entry name" value="NAT_SF"/>
    <property type="match status" value="1"/>
</dbReference>
<comment type="catalytic activity">
    <reaction evidence="3">
        <text>N-terminal L-alanyl-[ribosomal protein bS18] + acetyl-CoA = N-terminal N(alpha)-acetyl-L-alanyl-[ribosomal protein bS18] + CoA + H(+)</text>
        <dbReference type="Rhea" id="RHEA:43756"/>
        <dbReference type="Rhea" id="RHEA-COMP:10676"/>
        <dbReference type="Rhea" id="RHEA-COMP:10677"/>
        <dbReference type="ChEBI" id="CHEBI:15378"/>
        <dbReference type="ChEBI" id="CHEBI:57287"/>
        <dbReference type="ChEBI" id="CHEBI:57288"/>
        <dbReference type="ChEBI" id="CHEBI:64718"/>
        <dbReference type="ChEBI" id="CHEBI:83683"/>
        <dbReference type="EC" id="2.3.1.266"/>
    </reaction>
</comment>
<gene>
    <name evidence="5" type="primary">rimI</name>
    <name evidence="5" type="ORF">HJG52_11430</name>
</gene>
<dbReference type="Proteomes" id="UP000588586">
    <property type="component" value="Unassembled WGS sequence"/>
</dbReference>
<keyword evidence="6" id="KW-1185">Reference proteome</keyword>
<keyword evidence="2" id="KW-0012">Acyltransferase</keyword>
<proteinExistence type="inferred from homology"/>
<organism evidence="5 6">
    <name type="scientific">Knoellia koreensis</name>
    <dbReference type="NCBI Taxonomy" id="2730921"/>
    <lineage>
        <taxon>Bacteria</taxon>
        <taxon>Bacillati</taxon>
        <taxon>Actinomycetota</taxon>
        <taxon>Actinomycetes</taxon>
        <taxon>Micrococcales</taxon>
        <taxon>Intrasporangiaceae</taxon>
        <taxon>Knoellia</taxon>
    </lineage>
</organism>
<keyword evidence="1 5" id="KW-0808">Transferase</keyword>
<evidence type="ECO:0000256" key="1">
    <source>
        <dbReference type="ARBA" id="ARBA00022679"/>
    </source>
</evidence>
<accession>A0A849HFA0</accession>
<dbReference type="PROSITE" id="PS51186">
    <property type="entry name" value="GNAT"/>
    <property type="match status" value="1"/>
</dbReference>
<comment type="caution">
    <text evidence="5">The sequence shown here is derived from an EMBL/GenBank/DDBJ whole genome shotgun (WGS) entry which is preliminary data.</text>
</comment>
<dbReference type="InterPro" id="IPR016181">
    <property type="entry name" value="Acyl_CoA_acyltransferase"/>
</dbReference>
<dbReference type="InterPro" id="IPR000182">
    <property type="entry name" value="GNAT_dom"/>
</dbReference>
<evidence type="ECO:0000256" key="2">
    <source>
        <dbReference type="ARBA" id="ARBA00023315"/>
    </source>
</evidence>
<protein>
    <recommendedName>
        <fullName evidence="3">[Ribosomal protein bS18]-alanine N-acetyltransferase</fullName>
        <ecNumber evidence="3">2.3.1.266</ecNumber>
    </recommendedName>
</protein>
<dbReference type="InterPro" id="IPR050832">
    <property type="entry name" value="Bact_Acetyltransf"/>
</dbReference>
<comment type="subcellular location">
    <subcellularLocation>
        <location evidence="3">Cytoplasm</location>
    </subcellularLocation>
</comment>
<dbReference type="AlphaFoldDB" id="A0A849HFA0"/>
<sequence length="148" mass="16252">MAWPDIPALVRLEAELFADDAWSEQTWWAELAGRPRRSYVVHESPDGDVLGYAGLDLGGEVADVMTVAVGPAAQGLGVGRALLGELVARARADHAACLMLEVRADNDAARKLYDRNGFEVLSVRRRYYQPGDVDALVMRRDLTREVTA</sequence>
<feature type="domain" description="N-acetyltransferase" evidence="4">
    <location>
        <begin position="1"/>
        <end position="143"/>
    </location>
</feature>
<reference evidence="5 6" key="1">
    <citation type="submission" date="2020-04" db="EMBL/GenBank/DDBJ databases">
        <title>Knoellia sp. isolate from air conditioner.</title>
        <authorList>
            <person name="Chea S."/>
            <person name="Kim D.-U."/>
        </authorList>
    </citation>
    <scope>NUCLEOTIDE SEQUENCE [LARGE SCALE GENOMIC DNA]</scope>
    <source>
        <strain evidence="5 6">DB2414S</strain>
    </source>
</reference>
<evidence type="ECO:0000259" key="4">
    <source>
        <dbReference type="PROSITE" id="PS51186"/>
    </source>
</evidence>
<dbReference type="GO" id="GO:0008999">
    <property type="term" value="F:protein-N-terminal-alanine acetyltransferase activity"/>
    <property type="evidence" value="ECO:0007669"/>
    <property type="project" value="UniProtKB-EC"/>
</dbReference>
<comment type="function">
    <text evidence="3">Acetylates the N-terminal alanine of ribosomal protein bS18.</text>
</comment>
<keyword evidence="5" id="KW-0689">Ribosomal protein</keyword>
<dbReference type="EC" id="2.3.1.266" evidence="3"/>
<keyword evidence="3" id="KW-0963">Cytoplasm</keyword>
<comment type="similarity">
    <text evidence="3">Belongs to the acetyltransferase family. RimI subfamily.</text>
</comment>